<dbReference type="Proteomes" id="UP000193391">
    <property type="component" value="Unassembled WGS sequence"/>
</dbReference>
<dbReference type="STRING" id="1293891.TMES_08935"/>
<feature type="transmembrane region" description="Helical" evidence="11">
    <location>
        <begin position="176"/>
        <end position="194"/>
    </location>
</feature>
<keyword evidence="5" id="KW-0441">Lipid A biosynthesis</keyword>
<keyword evidence="2" id="KW-1003">Cell membrane</keyword>
<feature type="transmembrane region" description="Helical" evidence="11">
    <location>
        <begin position="145"/>
        <end position="161"/>
    </location>
</feature>
<dbReference type="SUPFAM" id="SSF103481">
    <property type="entry name" value="Multidrug resistance efflux transporter EmrE"/>
    <property type="match status" value="2"/>
</dbReference>
<feature type="transmembrane region" description="Helical" evidence="11">
    <location>
        <begin position="89"/>
        <end position="111"/>
    </location>
</feature>
<keyword evidence="4" id="KW-0997">Cell inner membrane</keyword>
<evidence type="ECO:0000256" key="5">
    <source>
        <dbReference type="ARBA" id="ARBA00022556"/>
    </source>
</evidence>
<feature type="domain" description="EamA" evidence="12">
    <location>
        <begin position="145"/>
        <end position="277"/>
    </location>
</feature>
<keyword evidence="14" id="KW-1185">Reference proteome</keyword>
<dbReference type="RefSeq" id="WP_085581643.1">
    <property type="nucleotide sequence ID" value="NZ_JFKA01000003.1"/>
</dbReference>
<evidence type="ECO:0000256" key="11">
    <source>
        <dbReference type="SAM" id="Phobius"/>
    </source>
</evidence>
<evidence type="ECO:0000256" key="7">
    <source>
        <dbReference type="ARBA" id="ARBA00022985"/>
    </source>
</evidence>
<evidence type="ECO:0000256" key="9">
    <source>
        <dbReference type="ARBA" id="ARBA00023098"/>
    </source>
</evidence>
<dbReference type="GO" id="GO:0009103">
    <property type="term" value="P:lipopolysaccharide biosynthetic process"/>
    <property type="evidence" value="ECO:0007669"/>
    <property type="project" value="UniProtKB-KW"/>
</dbReference>
<keyword evidence="9" id="KW-0443">Lipid metabolism</keyword>
<dbReference type="OrthoDB" id="9783707at2"/>
<dbReference type="GO" id="GO:0005886">
    <property type="term" value="C:plasma membrane"/>
    <property type="evidence" value="ECO:0007669"/>
    <property type="project" value="UniProtKB-SubCell"/>
</dbReference>
<evidence type="ECO:0000256" key="10">
    <source>
        <dbReference type="ARBA" id="ARBA00023136"/>
    </source>
</evidence>
<dbReference type="EMBL" id="JFKA01000003">
    <property type="protein sequence ID" value="OSQ38867.1"/>
    <property type="molecule type" value="Genomic_DNA"/>
</dbReference>
<dbReference type="PANTHER" id="PTHR30561">
    <property type="entry name" value="SMR FAMILY PROTON-DEPENDENT DRUG EFFLUX TRANSPORTER SUGE"/>
    <property type="match status" value="1"/>
</dbReference>
<name>A0A1Y2L1R3_9PROT</name>
<evidence type="ECO:0000256" key="6">
    <source>
        <dbReference type="ARBA" id="ARBA00022692"/>
    </source>
</evidence>
<evidence type="ECO:0000259" key="12">
    <source>
        <dbReference type="Pfam" id="PF00892"/>
    </source>
</evidence>
<proteinExistence type="predicted"/>
<comment type="subcellular location">
    <subcellularLocation>
        <location evidence="1">Cell membrane</location>
        <topology evidence="1">Multi-pass membrane protein</topology>
    </subcellularLocation>
</comment>
<sequence>MTTTVFLAVIGAAVMHAIWNALIKGGNDKMLNMTAVIFGHLPLLLLLLPFASLPAPASWPYLAGSVALHLGYQWFLINSYQWGDLSQVYPIARGSAPLIVAAVSVVFLGVALAPIEAIAIALIGCGIISLCLVRRSDGLRNGRAAVLALITGCFISAYSLTDGTGARLAGNVLDYYAWHTIGNILVFGTFAHIRRPTIVRDIYQRGKIAFFIGGSASFIAYCTVMWAFTNAPIALVVALRETSIVFALLIGVVFLGEKLNLVKLASTMMTVCGAVLLRFARS</sequence>
<keyword evidence="3" id="KW-0444">Lipid biosynthesis</keyword>
<dbReference type="InterPro" id="IPR000620">
    <property type="entry name" value="EamA_dom"/>
</dbReference>
<keyword evidence="8 11" id="KW-1133">Transmembrane helix</keyword>
<evidence type="ECO:0000256" key="3">
    <source>
        <dbReference type="ARBA" id="ARBA00022516"/>
    </source>
</evidence>
<evidence type="ECO:0000313" key="13">
    <source>
        <dbReference type="EMBL" id="OSQ38867.1"/>
    </source>
</evidence>
<protein>
    <submittedName>
        <fullName evidence="13">Membrane protein</fullName>
    </submittedName>
</protein>
<comment type="caution">
    <text evidence="13">The sequence shown here is derived from an EMBL/GenBank/DDBJ whole genome shotgun (WGS) entry which is preliminary data.</text>
</comment>
<dbReference type="GO" id="GO:0022857">
    <property type="term" value="F:transmembrane transporter activity"/>
    <property type="evidence" value="ECO:0007669"/>
    <property type="project" value="InterPro"/>
</dbReference>
<reference evidence="13 14" key="1">
    <citation type="submission" date="2014-03" db="EMBL/GenBank/DDBJ databases">
        <title>The draft genome sequence of Thalassospira mesophila JCM 18969.</title>
        <authorList>
            <person name="Lai Q."/>
            <person name="Shao Z."/>
        </authorList>
    </citation>
    <scope>NUCLEOTIDE SEQUENCE [LARGE SCALE GENOMIC DNA]</scope>
    <source>
        <strain evidence="13 14">JCM 18969</strain>
    </source>
</reference>
<feature type="transmembrane region" description="Helical" evidence="11">
    <location>
        <begin position="35"/>
        <end position="53"/>
    </location>
</feature>
<keyword evidence="7" id="KW-0448">Lipopolysaccharide biosynthesis</keyword>
<evidence type="ECO:0000256" key="4">
    <source>
        <dbReference type="ARBA" id="ARBA00022519"/>
    </source>
</evidence>
<dbReference type="Pfam" id="PF00892">
    <property type="entry name" value="EamA"/>
    <property type="match status" value="1"/>
</dbReference>
<keyword evidence="10 11" id="KW-0472">Membrane</keyword>
<feature type="transmembrane region" description="Helical" evidence="11">
    <location>
        <begin position="6"/>
        <end position="23"/>
    </location>
</feature>
<dbReference type="Gene3D" id="1.10.3730.20">
    <property type="match status" value="2"/>
</dbReference>
<dbReference type="GO" id="GO:0009245">
    <property type="term" value="P:lipid A biosynthetic process"/>
    <property type="evidence" value="ECO:0007669"/>
    <property type="project" value="UniProtKB-KW"/>
</dbReference>
<gene>
    <name evidence="13" type="ORF">TMES_08935</name>
</gene>
<feature type="transmembrane region" description="Helical" evidence="11">
    <location>
        <begin position="233"/>
        <end position="254"/>
    </location>
</feature>
<dbReference type="AlphaFoldDB" id="A0A1Y2L1R3"/>
<evidence type="ECO:0000256" key="1">
    <source>
        <dbReference type="ARBA" id="ARBA00004651"/>
    </source>
</evidence>
<evidence type="ECO:0000313" key="14">
    <source>
        <dbReference type="Proteomes" id="UP000193391"/>
    </source>
</evidence>
<keyword evidence="6 11" id="KW-0812">Transmembrane</keyword>
<dbReference type="InterPro" id="IPR037185">
    <property type="entry name" value="EmrE-like"/>
</dbReference>
<accession>A0A1Y2L1R3</accession>
<dbReference type="PANTHER" id="PTHR30561:SF9">
    <property type="entry name" value="4-AMINO-4-DEOXY-L-ARABINOSE-PHOSPHOUNDECAPRENOL FLIPPASE SUBUNIT ARNF-RELATED"/>
    <property type="match status" value="1"/>
</dbReference>
<evidence type="ECO:0000256" key="2">
    <source>
        <dbReference type="ARBA" id="ARBA00022475"/>
    </source>
</evidence>
<feature type="transmembrane region" description="Helical" evidence="11">
    <location>
        <begin position="206"/>
        <end position="227"/>
    </location>
</feature>
<dbReference type="InterPro" id="IPR000390">
    <property type="entry name" value="Small_drug/metabolite_transptr"/>
</dbReference>
<organism evidence="13 14">
    <name type="scientific">Thalassospira mesophila</name>
    <dbReference type="NCBI Taxonomy" id="1293891"/>
    <lineage>
        <taxon>Bacteria</taxon>
        <taxon>Pseudomonadati</taxon>
        <taxon>Pseudomonadota</taxon>
        <taxon>Alphaproteobacteria</taxon>
        <taxon>Rhodospirillales</taxon>
        <taxon>Thalassospiraceae</taxon>
        <taxon>Thalassospira</taxon>
    </lineage>
</organism>
<evidence type="ECO:0000256" key="8">
    <source>
        <dbReference type="ARBA" id="ARBA00022989"/>
    </source>
</evidence>